<dbReference type="InterPro" id="IPR007472">
    <property type="entry name" value="N-end_Aminoacyl_Trfase_C"/>
</dbReference>
<organism evidence="8 9">
    <name type="scientific">Leucosporidium creatinivorum</name>
    <dbReference type="NCBI Taxonomy" id="106004"/>
    <lineage>
        <taxon>Eukaryota</taxon>
        <taxon>Fungi</taxon>
        <taxon>Dikarya</taxon>
        <taxon>Basidiomycota</taxon>
        <taxon>Pucciniomycotina</taxon>
        <taxon>Microbotryomycetes</taxon>
        <taxon>Leucosporidiales</taxon>
        <taxon>Leucosporidium</taxon>
    </lineage>
</organism>
<dbReference type="FunCoup" id="A0A1Y2G1V9">
    <property type="interactions" value="649"/>
</dbReference>
<dbReference type="OrthoDB" id="74183at2759"/>
<gene>
    <name evidence="8" type="ORF">BCR35DRAFT_299716</name>
</gene>
<evidence type="ECO:0000256" key="4">
    <source>
        <dbReference type="ARBA" id="ARBA00023315"/>
    </source>
</evidence>
<evidence type="ECO:0000256" key="3">
    <source>
        <dbReference type="ARBA" id="ARBA00022679"/>
    </source>
</evidence>
<dbReference type="InterPro" id="IPR007471">
    <property type="entry name" value="N-end_Aminoacyl_Trfase_N"/>
</dbReference>
<evidence type="ECO:0000313" key="8">
    <source>
        <dbReference type="EMBL" id="ORY90158.1"/>
    </source>
</evidence>
<feature type="region of interest" description="Disordered" evidence="5">
    <location>
        <begin position="372"/>
        <end position="461"/>
    </location>
</feature>
<dbReference type="STRING" id="106004.A0A1Y2G1V9"/>
<keyword evidence="9" id="KW-1185">Reference proteome</keyword>
<dbReference type="EMBL" id="MCGR01000004">
    <property type="protein sequence ID" value="ORY90158.1"/>
    <property type="molecule type" value="Genomic_DNA"/>
</dbReference>
<evidence type="ECO:0000313" key="9">
    <source>
        <dbReference type="Proteomes" id="UP000193467"/>
    </source>
</evidence>
<feature type="compositionally biased region" description="Acidic residues" evidence="5">
    <location>
        <begin position="436"/>
        <end position="454"/>
    </location>
</feature>
<evidence type="ECO:0000256" key="2">
    <source>
        <dbReference type="ARBA" id="ARBA00012025"/>
    </source>
</evidence>
<feature type="domain" description="N-end aminoacyl transferase N-terminal" evidence="6">
    <location>
        <begin position="2"/>
        <end position="51"/>
    </location>
</feature>
<keyword evidence="4" id="KW-0012">Acyltransferase</keyword>
<feature type="compositionally biased region" description="Basic residues" evidence="5">
    <location>
        <begin position="161"/>
        <end position="170"/>
    </location>
</feature>
<dbReference type="AlphaFoldDB" id="A0A1Y2G1V9"/>
<dbReference type="Pfam" id="PF04376">
    <property type="entry name" value="ATE_N"/>
    <property type="match status" value="1"/>
</dbReference>
<keyword evidence="3 8" id="KW-0808">Transferase</keyword>
<feature type="compositionally biased region" description="Low complexity" evidence="5">
    <location>
        <begin position="144"/>
        <end position="155"/>
    </location>
</feature>
<dbReference type="InterPro" id="IPR030700">
    <property type="entry name" value="N-end_Aminoacyl_Trfase"/>
</dbReference>
<comment type="similarity">
    <text evidence="1">Belongs to the R-transferase family.</text>
</comment>
<name>A0A1Y2G1V9_9BASI</name>
<proteinExistence type="inferred from homology"/>
<dbReference type="InterPro" id="IPR016181">
    <property type="entry name" value="Acyl_CoA_acyltransferase"/>
</dbReference>
<dbReference type="SUPFAM" id="SSF55729">
    <property type="entry name" value="Acyl-CoA N-acyltransferases (Nat)"/>
    <property type="match status" value="1"/>
</dbReference>
<comment type="caution">
    <text evidence="8">The sequence shown here is derived from an EMBL/GenBank/DDBJ whole genome shotgun (WGS) entry which is preliminary data.</text>
</comment>
<dbReference type="EC" id="2.3.2.8" evidence="2"/>
<feature type="region of interest" description="Disordered" evidence="5">
    <location>
        <begin position="64"/>
        <end position="177"/>
    </location>
</feature>
<feature type="compositionally biased region" description="Low complexity" evidence="5">
    <location>
        <begin position="391"/>
        <end position="413"/>
    </location>
</feature>
<dbReference type="Proteomes" id="UP000193467">
    <property type="component" value="Unassembled WGS sequence"/>
</dbReference>
<sequence>MSCQTYKALIDVGWRRSGSYLYKPDMRATCCPQYTISLDAAAFNPSKSQRQLLHRFANFVTEGGREGTSGWGPPSSTSNATTPAPTPSSQHPSTKADSLLSTAKSVTFNPSSRATIDEDEDNAEFKVPSSKKGKRKAGDESEQSAAGRKAASSAGQEHGYKAKGKSKGKGRAAPVDLSDMVHEGEWSRNGEDKPFKHRFEYVLEEASFTEEKYALFQRYQTQIHGEPDSKVTKKGFKRFLVDSPLETEPTSNPKYNYGSQHGLYYLDGRLIALAVIDVLPGAVSSVYLAWDPDYAGLGLGKISALREIAMVREMKKAGVEGMSAYMMGYYIHSCVKMRYKGEYQPSSLLDPATNVFYPFEHCAPLLDANSHASFSSPPKPPTRSDTNSSTSSLPIAIPSANSSSESPPSRNNAMTPLAERPPLSDEEDVKQREGSGETETEEEEEEDEDDDEIAWPELPPPGCFDPAELPKGMLMGTLLLENRMLVPLLFSSSWHDTDKQVEIRELLAATGESVAGKVAIWVG</sequence>
<evidence type="ECO:0000259" key="6">
    <source>
        <dbReference type="Pfam" id="PF04376"/>
    </source>
</evidence>
<dbReference type="PANTHER" id="PTHR21367">
    <property type="entry name" value="ARGININE-TRNA-PROTEIN TRANSFERASE 1"/>
    <property type="match status" value="1"/>
</dbReference>
<evidence type="ECO:0000256" key="5">
    <source>
        <dbReference type="SAM" id="MobiDB-lite"/>
    </source>
</evidence>
<reference evidence="8 9" key="1">
    <citation type="submission" date="2016-07" db="EMBL/GenBank/DDBJ databases">
        <title>Pervasive Adenine N6-methylation of Active Genes in Fungi.</title>
        <authorList>
            <consortium name="DOE Joint Genome Institute"/>
            <person name="Mondo S.J."/>
            <person name="Dannebaum R.O."/>
            <person name="Kuo R.C."/>
            <person name="Labutti K."/>
            <person name="Haridas S."/>
            <person name="Kuo A."/>
            <person name="Salamov A."/>
            <person name="Ahrendt S.R."/>
            <person name="Lipzen A."/>
            <person name="Sullivan W."/>
            <person name="Andreopoulos W.B."/>
            <person name="Clum A."/>
            <person name="Lindquist E."/>
            <person name="Daum C."/>
            <person name="Ramamoorthy G.K."/>
            <person name="Gryganskyi A."/>
            <person name="Culley D."/>
            <person name="Magnuson J.K."/>
            <person name="James T.Y."/>
            <person name="O'Malley M.A."/>
            <person name="Stajich J.E."/>
            <person name="Spatafora J.W."/>
            <person name="Visel A."/>
            <person name="Grigoriev I.V."/>
        </authorList>
    </citation>
    <scope>NUCLEOTIDE SEQUENCE [LARGE SCALE GENOMIC DNA]</scope>
    <source>
        <strain evidence="8 9">62-1032</strain>
    </source>
</reference>
<feature type="compositionally biased region" description="Polar residues" evidence="5">
    <location>
        <begin position="95"/>
        <end position="114"/>
    </location>
</feature>
<dbReference type="InParanoid" id="A0A1Y2G1V9"/>
<evidence type="ECO:0000256" key="1">
    <source>
        <dbReference type="ARBA" id="ARBA00009991"/>
    </source>
</evidence>
<dbReference type="GO" id="GO:0004057">
    <property type="term" value="F:arginyl-tRNA--protein transferase activity"/>
    <property type="evidence" value="ECO:0007669"/>
    <property type="project" value="UniProtKB-EC"/>
</dbReference>
<dbReference type="PANTHER" id="PTHR21367:SF1">
    <property type="entry name" value="ARGINYL-TRNA--PROTEIN TRANSFERASE 1"/>
    <property type="match status" value="1"/>
</dbReference>
<accession>A0A1Y2G1V9</accession>
<dbReference type="Pfam" id="PF04377">
    <property type="entry name" value="ATE_C"/>
    <property type="match status" value="1"/>
</dbReference>
<dbReference type="GO" id="GO:0005737">
    <property type="term" value="C:cytoplasm"/>
    <property type="evidence" value="ECO:0007669"/>
    <property type="project" value="TreeGrafter"/>
</dbReference>
<feature type="compositionally biased region" description="Low complexity" evidence="5">
    <location>
        <begin position="71"/>
        <end position="93"/>
    </location>
</feature>
<protein>
    <recommendedName>
        <fullName evidence="2">arginyltransferase</fullName>
        <ecNumber evidence="2">2.3.2.8</ecNumber>
    </recommendedName>
</protein>
<evidence type="ECO:0000259" key="7">
    <source>
        <dbReference type="Pfam" id="PF04377"/>
    </source>
</evidence>
<feature type="domain" description="N-end rule aminoacyl transferase C-terminal" evidence="7">
    <location>
        <begin position="211"/>
        <end position="350"/>
    </location>
</feature>